<keyword evidence="5" id="KW-0547">Nucleotide-binding</keyword>
<evidence type="ECO:0000313" key="15">
    <source>
        <dbReference type="Proteomes" id="UP000036987"/>
    </source>
</evidence>
<keyword evidence="3" id="KW-0004">4Fe-4S</keyword>
<evidence type="ECO:0000256" key="12">
    <source>
        <dbReference type="ARBA" id="ARBA00081370"/>
    </source>
</evidence>
<gene>
    <name evidence="14" type="ORF">ZOSMA_168G00030</name>
</gene>
<evidence type="ECO:0000256" key="8">
    <source>
        <dbReference type="ARBA" id="ARBA00023004"/>
    </source>
</evidence>
<dbReference type="AlphaFoldDB" id="A0A0K9PVJ4"/>
<dbReference type="InterPro" id="IPR033756">
    <property type="entry name" value="YlxH/NBP35"/>
</dbReference>
<dbReference type="GO" id="GO:0051539">
    <property type="term" value="F:4 iron, 4 sulfur cluster binding"/>
    <property type="evidence" value="ECO:0000318"/>
    <property type="project" value="GO_Central"/>
</dbReference>
<dbReference type="GO" id="GO:0140663">
    <property type="term" value="F:ATP-dependent FeS chaperone activity"/>
    <property type="evidence" value="ECO:0007669"/>
    <property type="project" value="InterPro"/>
</dbReference>
<keyword evidence="13" id="KW-0732">Signal</keyword>
<comment type="subcellular location">
    <subcellularLocation>
        <location evidence="2">Mitochondrion</location>
    </subcellularLocation>
</comment>
<name>A0A0K9PVJ4_ZOSMR</name>
<evidence type="ECO:0000256" key="3">
    <source>
        <dbReference type="ARBA" id="ARBA00022485"/>
    </source>
</evidence>
<dbReference type="SUPFAM" id="SSF52540">
    <property type="entry name" value="P-loop containing nucleoside triphosphate hydrolases"/>
    <property type="match status" value="1"/>
</dbReference>
<evidence type="ECO:0000256" key="6">
    <source>
        <dbReference type="ARBA" id="ARBA00022840"/>
    </source>
</evidence>
<keyword evidence="15" id="KW-1185">Reference proteome</keyword>
<dbReference type="OrthoDB" id="1741334at2759"/>
<dbReference type="InterPro" id="IPR027417">
    <property type="entry name" value="P-loop_NTPase"/>
</dbReference>
<dbReference type="FunFam" id="3.40.50.300:FF:000709">
    <property type="entry name" value="Iron-sulfur protein NUBPL isoform X1"/>
    <property type="match status" value="1"/>
</dbReference>
<dbReference type="CDD" id="cd02037">
    <property type="entry name" value="Mrp_NBP35"/>
    <property type="match status" value="1"/>
</dbReference>
<dbReference type="OMA" id="CNHESHI"/>
<evidence type="ECO:0000256" key="2">
    <source>
        <dbReference type="ARBA" id="ARBA00004173"/>
    </source>
</evidence>
<dbReference type="Gene3D" id="3.40.50.300">
    <property type="entry name" value="P-loop containing nucleotide triphosphate hydrolases"/>
    <property type="match status" value="1"/>
</dbReference>
<evidence type="ECO:0000256" key="1">
    <source>
        <dbReference type="ARBA" id="ARBA00001966"/>
    </source>
</evidence>
<evidence type="ECO:0000256" key="5">
    <source>
        <dbReference type="ARBA" id="ARBA00022741"/>
    </source>
</evidence>
<evidence type="ECO:0000313" key="14">
    <source>
        <dbReference type="EMBL" id="KMZ72267.1"/>
    </source>
</evidence>
<keyword evidence="6" id="KW-0067">ATP-binding</keyword>
<dbReference type="GO" id="GO:0046872">
    <property type="term" value="F:metal ion binding"/>
    <property type="evidence" value="ECO:0007669"/>
    <property type="project" value="UniProtKB-KW"/>
</dbReference>
<keyword evidence="8" id="KW-0408">Iron</keyword>
<dbReference type="GO" id="GO:0032981">
    <property type="term" value="P:mitochondrial respiratory chain complex I assembly"/>
    <property type="evidence" value="ECO:0000318"/>
    <property type="project" value="GO_Central"/>
</dbReference>
<dbReference type="InterPro" id="IPR044304">
    <property type="entry name" value="NUBPL-like"/>
</dbReference>
<dbReference type="GO" id="GO:0005524">
    <property type="term" value="F:ATP binding"/>
    <property type="evidence" value="ECO:0007669"/>
    <property type="project" value="UniProtKB-KW"/>
</dbReference>
<keyword evidence="7" id="KW-0809">Transit peptide</keyword>
<proteinExistence type="inferred from homology"/>
<dbReference type="Pfam" id="PF10609">
    <property type="entry name" value="ParA"/>
    <property type="match status" value="1"/>
</dbReference>
<dbReference type="GO" id="GO:0016226">
    <property type="term" value="P:iron-sulfur cluster assembly"/>
    <property type="evidence" value="ECO:0000318"/>
    <property type="project" value="GO_Central"/>
</dbReference>
<dbReference type="PANTHER" id="PTHR42961">
    <property type="entry name" value="IRON-SULFUR PROTEIN NUBPL"/>
    <property type="match status" value="1"/>
</dbReference>
<evidence type="ECO:0000256" key="13">
    <source>
        <dbReference type="SAM" id="SignalP"/>
    </source>
</evidence>
<sequence>MGWKRWGFLTTKNFLLPISSCRFFSAKTSGSIEGIKDIIAVASGKGGVGKSTTAVNVAVALAKICQLKVGLLDADIYGPSIPTMMNLYGKPEVSEDMKMIPMGNHGVKCMSIGFLVEKDAPVVWRGPMVMSALEKMTRGVSWGKLDILVVDMPPGTGDAQLSISQRLKLSGALIVSTPQDVALIDARRGANMFRKVDVPILGLIENMSSFKCPHCGEQSYIFGNGGAHRTADEMSMEFLGKIPLEMDIRTSSDEGNPVVISSIHSEASKAYSQLADRIVEKLSRLENEQKSCSPQILL</sequence>
<evidence type="ECO:0000256" key="9">
    <source>
        <dbReference type="ARBA" id="ARBA00023014"/>
    </source>
</evidence>
<comment type="cofactor">
    <cofactor evidence="1">
        <name>[4Fe-4S] cluster</name>
        <dbReference type="ChEBI" id="CHEBI:49883"/>
    </cofactor>
</comment>
<protein>
    <recommendedName>
        <fullName evidence="12">Nucleotide-binding protein-like</fullName>
    </recommendedName>
</protein>
<dbReference type="InterPro" id="IPR019591">
    <property type="entry name" value="Mrp/NBP35_ATP-bd"/>
</dbReference>
<evidence type="ECO:0000256" key="10">
    <source>
        <dbReference type="ARBA" id="ARBA00023128"/>
    </source>
</evidence>
<dbReference type="GO" id="GO:0005739">
    <property type="term" value="C:mitochondrion"/>
    <property type="evidence" value="ECO:0000318"/>
    <property type="project" value="GO_Central"/>
</dbReference>
<feature type="signal peptide" evidence="13">
    <location>
        <begin position="1"/>
        <end position="21"/>
    </location>
</feature>
<evidence type="ECO:0000256" key="11">
    <source>
        <dbReference type="ARBA" id="ARBA00024036"/>
    </source>
</evidence>
<reference evidence="15" key="1">
    <citation type="journal article" date="2016" name="Nature">
        <title>The genome of the seagrass Zostera marina reveals angiosperm adaptation to the sea.</title>
        <authorList>
            <person name="Olsen J.L."/>
            <person name="Rouze P."/>
            <person name="Verhelst B."/>
            <person name="Lin Y.-C."/>
            <person name="Bayer T."/>
            <person name="Collen J."/>
            <person name="Dattolo E."/>
            <person name="De Paoli E."/>
            <person name="Dittami S."/>
            <person name="Maumus F."/>
            <person name="Michel G."/>
            <person name="Kersting A."/>
            <person name="Lauritano C."/>
            <person name="Lohaus R."/>
            <person name="Toepel M."/>
            <person name="Tonon T."/>
            <person name="Vanneste K."/>
            <person name="Amirebrahimi M."/>
            <person name="Brakel J."/>
            <person name="Bostroem C."/>
            <person name="Chovatia M."/>
            <person name="Grimwood J."/>
            <person name="Jenkins J.W."/>
            <person name="Jueterbock A."/>
            <person name="Mraz A."/>
            <person name="Stam W.T."/>
            <person name="Tice H."/>
            <person name="Bornberg-Bauer E."/>
            <person name="Green P.J."/>
            <person name="Pearson G.A."/>
            <person name="Procaccini G."/>
            <person name="Duarte C.M."/>
            <person name="Schmutz J."/>
            <person name="Reusch T.B.H."/>
            <person name="Van de Peer Y."/>
        </authorList>
    </citation>
    <scope>NUCLEOTIDE SEQUENCE [LARGE SCALE GENOMIC DNA]</scope>
    <source>
        <strain evidence="15">cv. Finnish</strain>
    </source>
</reference>
<keyword evidence="9" id="KW-0411">Iron-sulfur</keyword>
<evidence type="ECO:0000256" key="7">
    <source>
        <dbReference type="ARBA" id="ARBA00022946"/>
    </source>
</evidence>
<dbReference type="PANTHER" id="PTHR42961:SF2">
    <property type="entry name" value="IRON-SULFUR PROTEIN NUBPL"/>
    <property type="match status" value="1"/>
</dbReference>
<dbReference type="STRING" id="29655.A0A0K9PVJ4"/>
<accession>A0A0K9PVJ4</accession>
<comment type="caution">
    <text evidence="14">The sequence shown here is derived from an EMBL/GenBank/DDBJ whole genome shotgun (WGS) entry which is preliminary data.</text>
</comment>
<dbReference type="HAMAP" id="MF_02040">
    <property type="entry name" value="Mrp_NBP35"/>
    <property type="match status" value="1"/>
</dbReference>
<comment type="similarity">
    <text evidence="11">Belongs to the Mrp/NBP35 ATP-binding proteins family.</text>
</comment>
<dbReference type="GO" id="GO:0005759">
    <property type="term" value="C:mitochondrial matrix"/>
    <property type="evidence" value="ECO:0007669"/>
    <property type="project" value="UniProtKB-ARBA"/>
</dbReference>
<keyword evidence="10" id="KW-0496">Mitochondrion</keyword>
<dbReference type="Proteomes" id="UP000036987">
    <property type="component" value="Unassembled WGS sequence"/>
</dbReference>
<evidence type="ECO:0000256" key="4">
    <source>
        <dbReference type="ARBA" id="ARBA00022723"/>
    </source>
</evidence>
<dbReference type="EMBL" id="LFYR01000640">
    <property type="protein sequence ID" value="KMZ72267.1"/>
    <property type="molecule type" value="Genomic_DNA"/>
</dbReference>
<keyword evidence="4" id="KW-0479">Metal-binding</keyword>
<feature type="chain" id="PRO_5005528339" description="Nucleotide-binding protein-like" evidence="13">
    <location>
        <begin position="22"/>
        <end position="298"/>
    </location>
</feature>
<organism evidence="14 15">
    <name type="scientific">Zostera marina</name>
    <name type="common">Eelgrass</name>
    <dbReference type="NCBI Taxonomy" id="29655"/>
    <lineage>
        <taxon>Eukaryota</taxon>
        <taxon>Viridiplantae</taxon>
        <taxon>Streptophyta</taxon>
        <taxon>Embryophyta</taxon>
        <taxon>Tracheophyta</taxon>
        <taxon>Spermatophyta</taxon>
        <taxon>Magnoliopsida</taxon>
        <taxon>Liliopsida</taxon>
        <taxon>Zosteraceae</taxon>
        <taxon>Zostera</taxon>
    </lineage>
</organism>